<reference evidence="1 2" key="1">
    <citation type="submission" date="2024-03" db="EMBL/GenBank/DDBJ databases">
        <title>Human intestinal bacterial collection.</title>
        <authorList>
            <person name="Pauvert C."/>
            <person name="Hitch T.C.A."/>
            <person name="Clavel T."/>
        </authorList>
    </citation>
    <scope>NUCLEOTIDE SEQUENCE [LARGE SCALE GENOMIC DNA]</scope>
    <source>
        <strain evidence="1 2">CLA-AA-H81</strain>
    </source>
</reference>
<accession>A0ABV1CZJ0</accession>
<proteinExistence type="predicted"/>
<name>A0ABV1CZJ0_9FIRM</name>
<dbReference type="EMBL" id="JBBMEU010000095">
    <property type="protein sequence ID" value="MEQ2423180.1"/>
    <property type="molecule type" value="Genomic_DNA"/>
</dbReference>
<gene>
    <name evidence="1" type="ORF">WMO23_10640</name>
</gene>
<keyword evidence="2" id="KW-1185">Reference proteome</keyword>
<evidence type="ECO:0000313" key="2">
    <source>
        <dbReference type="Proteomes" id="UP001433088"/>
    </source>
</evidence>
<dbReference type="Proteomes" id="UP001433088">
    <property type="component" value="Unassembled WGS sequence"/>
</dbReference>
<dbReference type="RefSeq" id="WP_020310339.1">
    <property type="nucleotide sequence ID" value="NZ_JBBMEU010000095.1"/>
</dbReference>
<evidence type="ECO:0000313" key="1">
    <source>
        <dbReference type="EMBL" id="MEQ2423180.1"/>
    </source>
</evidence>
<comment type="caution">
    <text evidence="1">The sequence shown here is derived from an EMBL/GenBank/DDBJ whole genome shotgun (WGS) entry which is preliminary data.</text>
</comment>
<organism evidence="1 2">
    <name type="scientific">Megasphaera intestinihominis</name>
    <dbReference type="NCBI Taxonomy" id="3133159"/>
    <lineage>
        <taxon>Bacteria</taxon>
        <taxon>Bacillati</taxon>
        <taxon>Bacillota</taxon>
        <taxon>Negativicutes</taxon>
        <taxon>Veillonellales</taxon>
        <taxon>Veillonellaceae</taxon>
        <taxon>Megasphaera</taxon>
    </lineage>
</organism>
<protein>
    <submittedName>
        <fullName evidence="1">Uncharacterized protein</fullName>
    </submittedName>
</protein>
<sequence length="79" mass="9062">MHNIKSWGVGGSYVFAKNAQFNVYQSFASKWKDNKNNATDPEEQTRAEFVFAFYYGIVLMGLSHEGFCHRVQSLSLYSL</sequence>